<dbReference type="GO" id="GO:0005634">
    <property type="term" value="C:nucleus"/>
    <property type="evidence" value="ECO:0007669"/>
    <property type="project" value="TreeGrafter"/>
</dbReference>
<evidence type="ECO:0000313" key="2">
    <source>
        <dbReference type="Proteomes" id="UP000235965"/>
    </source>
</evidence>
<sequence>MFSKQEQQSWINTECARGPTARQCHQGLHEACGESACLTEPWRSWVKAFNEGRQNVADMRRPGRPSVSEEVYDLSALLERDRRRTIRELVPETALAHTTVLHFLKEGLGMRKCHVGNAEIFRADFTTFRGDRSARGYVPKKMLSKNPDPEYYNREVKRLKVKVRKAYHRSKYRQNYHVELKRLSRELLLAKKRAQETFLSSVLQNVGRSWPEFYKYVKRRRRNREIIPAIKDSNGKPVTEPVEKANILNSYYASIFSSERNDTEIQLTDSSKSFTVDIVTAGE</sequence>
<dbReference type="GO" id="GO:0015074">
    <property type="term" value="P:DNA integration"/>
    <property type="evidence" value="ECO:0007669"/>
    <property type="project" value="TreeGrafter"/>
</dbReference>
<accession>A0A2J7QDU8</accession>
<dbReference type="AlphaFoldDB" id="A0A2J7QDU8"/>
<organism evidence="1 2">
    <name type="scientific">Cryptotermes secundus</name>
    <dbReference type="NCBI Taxonomy" id="105785"/>
    <lineage>
        <taxon>Eukaryota</taxon>
        <taxon>Metazoa</taxon>
        <taxon>Ecdysozoa</taxon>
        <taxon>Arthropoda</taxon>
        <taxon>Hexapoda</taxon>
        <taxon>Insecta</taxon>
        <taxon>Pterygota</taxon>
        <taxon>Neoptera</taxon>
        <taxon>Polyneoptera</taxon>
        <taxon>Dictyoptera</taxon>
        <taxon>Blattodea</taxon>
        <taxon>Blattoidea</taxon>
        <taxon>Termitoidae</taxon>
        <taxon>Kalotermitidae</taxon>
        <taxon>Cryptotermitinae</taxon>
        <taxon>Cryptotermes</taxon>
    </lineage>
</organism>
<dbReference type="GO" id="GO:0044547">
    <property type="term" value="F:DNA topoisomerase binding"/>
    <property type="evidence" value="ECO:0007669"/>
    <property type="project" value="TreeGrafter"/>
</dbReference>
<name>A0A2J7QDU8_9NEOP</name>
<dbReference type="InterPro" id="IPR052709">
    <property type="entry name" value="Transposase-MT_Hybrid"/>
</dbReference>
<comment type="caution">
    <text evidence="1">The sequence shown here is derived from an EMBL/GenBank/DDBJ whole genome shotgun (WGS) entry which is preliminary data.</text>
</comment>
<proteinExistence type="predicted"/>
<dbReference type="GO" id="GO:0031297">
    <property type="term" value="P:replication fork processing"/>
    <property type="evidence" value="ECO:0007669"/>
    <property type="project" value="TreeGrafter"/>
</dbReference>
<dbReference type="GO" id="GO:0006303">
    <property type="term" value="P:double-strand break repair via nonhomologous end joining"/>
    <property type="evidence" value="ECO:0007669"/>
    <property type="project" value="TreeGrafter"/>
</dbReference>
<evidence type="ECO:0008006" key="3">
    <source>
        <dbReference type="Google" id="ProtNLM"/>
    </source>
</evidence>
<dbReference type="GO" id="GO:0035861">
    <property type="term" value="C:site of double-strand break"/>
    <property type="evidence" value="ECO:0007669"/>
    <property type="project" value="TreeGrafter"/>
</dbReference>
<dbReference type="GO" id="GO:0042800">
    <property type="term" value="F:histone H3K4 methyltransferase activity"/>
    <property type="evidence" value="ECO:0007669"/>
    <property type="project" value="TreeGrafter"/>
</dbReference>
<reference evidence="1 2" key="1">
    <citation type="submission" date="2017-12" db="EMBL/GenBank/DDBJ databases">
        <title>Hemimetabolous genomes reveal molecular basis of termite eusociality.</title>
        <authorList>
            <person name="Harrison M.C."/>
            <person name="Jongepier E."/>
            <person name="Robertson H.M."/>
            <person name="Arning N."/>
            <person name="Bitard-Feildel T."/>
            <person name="Chao H."/>
            <person name="Childers C.P."/>
            <person name="Dinh H."/>
            <person name="Doddapaneni H."/>
            <person name="Dugan S."/>
            <person name="Gowin J."/>
            <person name="Greiner C."/>
            <person name="Han Y."/>
            <person name="Hu H."/>
            <person name="Hughes D.S.T."/>
            <person name="Huylmans A.-K."/>
            <person name="Kemena C."/>
            <person name="Kremer L.P.M."/>
            <person name="Lee S.L."/>
            <person name="Lopez-Ezquerra A."/>
            <person name="Mallet L."/>
            <person name="Monroy-Kuhn J.M."/>
            <person name="Moser A."/>
            <person name="Murali S.C."/>
            <person name="Muzny D.M."/>
            <person name="Otani S."/>
            <person name="Piulachs M.-D."/>
            <person name="Poelchau M."/>
            <person name="Qu J."/>
            <person name="Schaub F."/>
            <person name="Wada-Katsumata A."/>
            <person name="Worley K.C."/>
            <person name="Xie Q."/>
            <person name="Ylla G."/>
            <person name="Poulsen M."/>
            <person name="Gibbs R.A."/>
            <person name="Schal C."/>
            <person name="Richards S."/>
            <person name="Belles X."/>
            <person name="Korb J."/>
            <person name="Bornberg-Bauer E."/>
        </authorList>
    </citation>
    <scope>NUCLEOTIDE SEQUENCE [LARGE SCALE GENOMIC DNA]</scope>
    <source>
        <tissue evidence="1">Whole body</tissue>
    </source>
</reference>
<dbReference type="PANTHER" id="PTHR46060">
    <property type="entry name" value="MARINER MOS1 TRANSPOSASE-LIKE PROTEIN"/>
    <property type="match status" value="1"/>
</dbReference>
<dbReference type="GO" id="GO:0046975">
    <property type="term" value="F:histone H3K36 methyltransferase activity"/>
    <property type="evidence" value="ECO:0007669"/>
    <property type="project" value="TreeGrafter"/>
</dbReference>
<protein>
    <recommendedName>
        <fullName evidence="3">Mos1 transposase HTH domain-containing protein</fullName>
    </recommendedName>
</protein>
<dbReference type="PANTHER" id="PTHR46060:SF2">
    <property type="entry name" value="HISTONE-LYSINE N-METHYLTRANSFERASE SETMAR"/>
    <property type="match status" value="1"/>
</dbReference>
<dbReference type="GO" id="GO:0044774">
    <property type="term" value="P:mitotic DNA integrity checkpoint signaling"/>
    <property type="evidence" value="ECO:0007669"/>
    <property type="project" value="TreeGrafter"/>
</dbReference>
<keyword evidence="2" id="KW-1185">Reference proteome</keyword>
<dbReference type="InParanoid" id="A0A2J7QDU8"/>
<dbReference type="GO" id="GO:0000014">
    <property type="term" value="F:single-stranded DNA endodeoxyribonuclease activity"/>
    <property type="evidence" value="ECO:0007669"/>
    <property type="project" value="TreeGrafter"/>
</dbReference>
<evidence type="ECO:0000313" key="1">
    <source>
        <dbReference type="EMBL" id="PNF26758.1"/>
    </source>
</evidence>
<dbReference type="GO" id="GO:0003697">
    <property type="term" value="F:single-stranded DNA binding"/>
    <property type="evidence" value="ECO:0007669"/>
    <property type="project" value="TreeGrafter"/>
</dbReference>
<dbReference type="EMBL" id="NEVH01015714">
    <property type="protein sequence ID" value="PNF26758.1"/>
    <property type="molecule type" value="Genomic_DNA"/>
</dbReference>
<dbReference type="GO" id="GO:0000793">
    <property type="term" value="C:condensed chromosome"/>
    <property type="evidence" value="ECO:0007669"/>
    <property type="project" value="TreeGrafter"/>
</dbReference>
<gene>
    <name evidence="1" type="ORF">B7P43_G18352</name>
</gene>
<dbReference type="GO" id="GO:0003690">
    <property type="term" value="F:double-stranded DNA binding"/>
    <property type="evidence" value="ECO:0007669"/>
    <property type="project" value="TreeGrafter"/>
</dbReference>
<dbReference type="GO" id="GO:0000729">
    <property type="term" value="P:DNA double-strand break processing"/>
    <property type="evidence" value="ECO:0007669"/>
    <property type="project" value="TreeGrafter"/>
</dbReference>
<dbReference type="Proteomes" id="UP000235965">
    <property type="component" value="Unassembled WGS sequence"/>
</dbReference>